<proteinExistence type="inferred from homology"/>
<evidence type="ECO:0000256" key="9">
    <source>
        <dbReference type="ARBA" id="ARBA00023235"/>
    </source>
</evidence>
<evidence type="ECO:0000256" key="2">
    <source>
        <dbReference type="ARBA" id="ARBA00004664"/>
    </source>
</evidence>
<dbReference type="InterPro" id="IPR044643">
    <property type="entry name" value="TrpF_fam"/>
</dbReference>
<dbReference type="PANTHER" id="PTHR42894">
    <property type="entry name" value="N-(5'-PHOSPHORIBOSYL)ANTHRANILATE ISOMERASE"/>
    <property type="match status" value="1"/>
</dbReference>
<dbReference type="EC" id="5.3.1.24" evidence="4 10"/>
<dbReference type="InterPro" id="IPR001240">
    <property type="entry name" value="PRAI_dom"/>
</dbReference>
<dbReference type="InterPro" id="IPR013785">
    <property type="entry name" value="Aldolase_TIM"/>
</dbReference>
<comment type="catalytic activity">
    <reaction evidence="1 10">
        <text>N-(5-phospho-beta-D-ribosyl)anthranilate = 1-(2-carboxyphenylamino)-1-deoxy-D-ribulose 5-phosphate</text>
        <dbReference type="Rhea" id="RHEA:21540"/>
        <dbReference type="ChEBI" id="CHEBI:18277"/>
        <dbReference type="ChEBI" id="CHEBI:58613"/>
        <dbReference type="EC" id="5.3.1.24"/>
    </reaction>
</comment>
<dbReference type="PANTHER" id="PTHR42894:SF1">
    <property type="entry name" value="N-(5'-PHOSPHORIBOSYL)ANTHRANILATE ISOMERASE"/>
    <property type="match status" value="1"/>
</dbReference>
<feature type="domain" description="N-(5'phosphoribosyl) anthranilate isomerase (PRAI)" evidence="11">
    <location>
        <begin position="4"/>
        <end position="200"/>
    </location>
</feature>
<evidence type="ECO:0000313" key="13">
    <source>
        <dbReference type="Proteomes" id="UP000019140"/>
    </source>
</evidence>
<dbReference type="GO" id="GO:0000162">
    <property type="term" value="P:L-tryptophan biosynthetic process"/>
    <property type="evidence" value="ECO:0007669"/>
    <property type="project" value="UniProtKB-UniRule"/>
</dbReference>
<dbReference type="NCBIfam" id="NF002298">
    <property type="entry name" value="PRK01222.1-4"/>
    <property type="match status" value="1"/>
</dbReference>
<comment type="caution">
    <text evidence="12">The sequence shown here is derived from an EMBL/GenBank/DDBJ whole genome shotgun (WGS) entry which is preliminary data.</text>
</comment>
<keyword evidence="9 10" id="KW-0413">Isomerase</keyword>
<dbReference type="GO" id="GO:0004640">
    <property type="term" value="F:phosphoribosylanthranilate isomerase activity"/>
    <property type="evidence" value="ECO:0007669"/>
    <property type="project" value="UniProtKB-UniRule"/>
</dbReference>
<organism evidence="12 13">
    <name type="scientific">Candidatus Entotheonella gemina</name>
    <dbReference type="NCBI Taxonomy" id="1429439"/>
    <lineage>
        <taxon>Bacteria</taxon>
        <taxon>Pseudomonadati</taxon>
        <taxon>Nitrospinota/Tectimicrobiota group</taxon>
        <taxon>Candidatus Tectimicrobiota</taxon>
        <taxon>Candidatus Entotheonellia</taxon>
        <taxon>Candidatus Entotheonellales</taxon>
        <taxon>Candidatus Entotheonellaceae</taxon>
        <taxon>Candidatus Entotheonella</taxon>
    </lineage>
</organism>
<dbReference type="Pfam" id="PF00697">
    <property type="entry name" value="PRAI"/>
    <property type="match status" value="1"/>
</dbReference>
<comment type="similarity">
    <text evidence="3 10">Belongs to the TrpF family.</text>
</comment>
<dbReference type="UniPathway" id="UPA00035">
    <property type="reaction ID" value="UER00042"/>
</dbReference>
<protein>
    <recommendedName>
        <fullName evidence="5 10">N-(5'-phosphoribosyl)anthranilate isomerase</fullName>
        <shortName evidence="10">PRAI</shortName>
        <ecNumber evidence="4 10">5.3.1.24</ecNumber>
    </recommendedName>
</protein>
<dbReference type="Proteomes" id="UP000019140">
    <property type="component" value="Unassembled WGS sequence"/>
</dbReference>
<keyword evidence="6 10" id="KW-0028">Amino-acid biosynthesis</keyword>
<dbReference type="EMBL" id="AZHX01001281">
    <property type="protein sequence ID" value="ETX04186.1"/>
    <property type="molecule type" value="Genomic_DNA"/>
</dbReference>
<evidence type="ECO:0000256" key="5">
    <source>
        <dbReference type="ARBA" id="ARBA00022272"/>
    </source>
</evidence>
<comment type="pathway">
    <text evidence="2 10">Amino-acid biosynthesis; L-tryptophan biosynthesis; L-tryptophan from chorismate: step 3/5.</text>
</comment>
<evidence type="ECO:0000256" key="8">
    <source>
        <dbReference type="ARBA" id="ARBA00023141"/>
    </source>
</evidence>
<keyword evidence="8 10" id="KW-0057">Aromatic amino acid biosynthesis</keyword>
<keyword evidence="13" id="KW-1185">Reference proteome</keyword>
<dbReference type="PATRIC" id="fig|1429439.4.peg.5133"/>
<reference evidence="12 13" key="1">
    <citation type="journal article" date="2014" name="Nature">
        <title>An environmental bacterial taxon with a large and distinct metabolic repertoire.</title>
        <authorList>
            <person name="Wilson M.C."/>
            <person name="Mori T."/>
            <person name="Ruckert C."/>
            <person name="Uria A.R."/>
            <person name="Helf M.J."/>
            <person name="Takada K."/>
            <person name="Gernert C."/>
            <person name="Steffens U.A."/>
            <person name="Heycke N."/>
            <person name="Schmitt S."/>
            <person name="Rinke C."/>
            <person name="Helfrich E.J."/>
            <person name="Brachmann A.O."/>
            <person name="Gurgui C."/>
            <person name="Wakimoto T."/>
            <person name="Kracht M."/>
            <person name="Crusemann M."/>
            <person name="Hentschel U."/>
            <person name="Abe I."/>
            <person name="Matsunaga S."/>
            <person name="Kalinowski J."/>
            <person name="Takeyama H."/>
            <person name="Piel J."/>
        </authorList>
    </citation>
    <scope>NUCLEOTIDE SEQUENCE [LARGE SCALE GENOMIC DNA]</scope>
    <source>
        <strain evidence="13">TSY2</strain>
    </source>
</reference>
<name>W4M2J6_9BACT</name>
<accession>W4M2J6</accession>
<dbReference type="HOGENOM" id="CLU_076364_2_0_7"/>
<evidence type="ECO:0000256" key="10">
    <source>
        <dbReference type="HAMAP-Rule" id="MF_00135"/>
    </source>
</evidence>
<keyword evidence="7 10" id="KW-0822">Tryptophan biosynthesis</keyword>
<dbReference type="AlphaFoldDB" id="W4M2J6"/>
<sequence length="205" mass="21863">MTQVKICGVTSLDDARVAVEAGADMIGLNFYPPSPRYVTPDQAQTIVEQLPPEVAAVGVFVNETAEAITHVAEVSGVKKVQLHGDEAPSVCAALSLPVIKAFRFTEHVRPEMMAGYTTVDAFLVEGFHERLYGGGGAMADWQQVATLHDYGRIILAGGLTPDNVRQAIRVVQPYAVDVSSGVEASLGQKDGQKVRAFVQQAKAAI</sequence>
<dbReference type="CDD" id="cd00405">
    <property type="entry name" value="PRAI"/>
    <property type="match status" value="1"/>
</dbReference>
<dbReference type="InterPro" id="IPR011060">
    <property type="entry name" value="RibuloseP-bd_barrel"/>
</dbReference>
<evidence type="ECO:0000256" key="1">
    <source>
        <dbReference type="ARBA" id="ARBA00001164"/>
    </source>
</evidence>
<evidence type="ECO:0000256" key="4">
    <source>
        <dbReference type="ARBA" id="ARBA00012572"/>
    </source>
</evidence>
<dbReference type="FunFam" id="3.20.20.70:FF:000075">
    <property type="entry name" value="Tryptophan biosynthesis protein TRP1"/>
    <property type="match status" value="1"/>
</dbReference>
<evidence type="ECO:0000256" key="7">
    <source>
        <dbReference type="ARBA" id="ARBA00022822"/>
    </source>
</evidence>
<gene>
    <name evidence="10" type="primary">trpF</name>
    <name evidence="12" type="ORF">ETSY2_30235</name>
</gene>
<evidence type="ECO:0000313" key="12">
    <source>
        <dbReference type="EMBL" id="ETX04186.1"/>
    </source>
</evidence>
<evidence type="ECO:0000256" key="3">
    <source>
        <dbReference type="ARBA" id="ARBA00007571"/>
    </source>
</evidence>
<evidence type="ECO:0000259" key="11">
    <source>
        <dbReference type="Pfam" id="PF00697"/>
    </source>
</evidence>
<dbReference type="SUPFAM" id="SSF51366">
    <property type="entry name" value="Ribulose-phoshate binding barrel"/>
    <property type="match status" value="1"/>
</dbReference>
<dbReference type="Gene3D" id="3.20.20.70">
    <property type="entry name" value="Aldolase class I"/>
    <property type="match status" value="1"/>
</dbReference>
<dbReference type="HAMAP" id="MF_00135">
    <property type="entry name" value="PRAI"/>
    <property type="match status" value="1"/>
</dbReference>
<evidence type="ECO:0000256" key="6">
    <source>
        <dbReference type="ARBA" id="ARBA00022605"/>
    </source>
</evidence>